<dbReference type="OrthoDB" id="445712at2759"/>
<evidence type="ECO:0000256" key="5">
    <source>
        <dbReference type="ARBA" id="ARBA00022695"/>
    </source>
</evidence>
<dbReference type="PANTHER" id="PTHR46173:SF1">
    <property type="entry name" value="CCA TRNA NUCLEOTIDYLTRANSFERASE 1, MITOCHONDRIAL"/>
    <property type="match status" value="1"/>
</dbReference>
<evidence type="ECO:0000256" key="2">
    <source>
        <dbReference type="ARBA" id="ARBA00007265"/>
    </source>
</evidence>
<comment type="similarity">
    <text evidence="2 9">Belongs to the tRNA nucleotidyltransferase/poly(A) polymerase family.</text>
</comment>
<protein>
    <submittedName>
        <fullName evidence="12">CCA tRNA nucleotidyltransferase 1, mitochondrial</fullName>
    </submittedName>
</protein>
<dbReference type="GO" id="GO:1990180">
    <property type="term" value="P:mitochondrial tRNA 3'-end processing"/>
    <property type="evidence" value="ECO:0007669"/>
    <property type="project" value="TreeGrafter"/>
</dbReference>
<evidence type="ECO:0000259" key="10">
    <source>
        <dbReference type="Pfam" id="PF01743"/>
    </source>
</evidence>
<dbReference type="EMBL" id="KQ434809">
    <property type="protein sequence ID" value="KZC06484.1"/>
    <property type="molecule type" value="Genomic_DNA"/>
</dbReference>
<keyword evidence="8" id="KW-0460">Magnesium</keyword>
<keyword evidence="13" id="KW-1185">Reference proteome</keyword>
<dbReference type="SUPFAM" id="SSF81891">
    <property type="entry name" value="Poly A polymerase C-terminal region-like"/>
    <property type="match status" value="1"/>
</dbReference>
<keyword evidence="3 9" id="KW-0808">Transferase</keyword>
<evidence type="ECO:0000256" key="9">
    <source>
        <dbReference type="RuleBase" id="RU003953"/>
    </source>
</evidence>
<dbReference type="InterPro" id="IPR002646">
    <property type="entry name" value="PolA_pol_head_dom"/>
</dbReference>
<keyword evidence="6" id="KW-0479">Metal-binding</keyword>
<evidence type="ECO:0000256" key="4">
    <source>
        <dbReference type="ARBA" id="ARBA00022694"/>
    </source>
</evidence>
<dbReference type="STRING" id="178035.A0A154P575"/>
<keyword evidence="9" id="KW-0694">RNA-binding</keyword>
<dbReference type="Proteomes" id="UP000076502">
    <property type="component" value="Unassembled WGS sequence"/>
</dbReference>
<dbReference type="Pfam" id="PF12627">
    <property type="entry name" value="PolyA_pol_RNAbd"/>
    <property type="match status" value="1"/>
</dbReference>
<dbReference type="SUPFAM" id="SSF81301">
    <property type="entry name" value="Nucleotidyltransferase"/>
    <property type="match status" value="1"/>
</dbReference>
<dbReference type="GO" id="GO:0016779">
    <property type="term" value="F:nucleotidyltransferase activity"/>
    <property type="evidence" value="ECO:0007669"/>
    <property type="project" value="UniProtKB-KW"/>
</dbReference>
<dbReference type="GO" id="GO:0000166">
    <property type="term" value="F:nucleotide binding"/>
    <property type="evidence" value="ECO:0007669"/>
    <property type="project" value="UniProtKB-KW"/>
</dbReference>
<dbReference type="Gene3D" id="1.10.3090.10">
    <property type="entry name" value="cca-adding enzyme, domain 2"/>
    <property type="match status" value="1"/>
</dbReference>
<dbReference type="Pfam" id="PF01743">
    <property type="entry name" value="PolyA_pol"/>
    <property type="match status" value="1"/>
</dbReference>
<evidence type="ECO:0000256" key="7">
    <source>
        <dbReference type="ARBA" id="ARBA00022741"/>
    </source>
</evidence>
<accession>A0A154P575</accession>
<evidence type="ECO:0000256" key="1">
    <source>
        <dbReference type="ARBA" id="ARBA00001946"/>
    </source>
</evidence>
<comment type="cofactor">
    <cofactor evidence="1">
        <name>Mg(2+)</name>
        <dbReference type="ChEBI" id="CHEBI:18420"/>
    </cofactor>
</comment>
<proteinExistence type="inferred from homology"/>
<keyword evidence="5" id="KW-0548">Nucleotidyltransferase</keyword>
<evidence type="ECO:0000313" key="12">
    <source>
        <dbReference type="EMBL" id="KZC06484.1"/>
    </source>
</evidence>
<reference evidence="12 13" key="1">
    <citation type="submission" date="2015-07" db="EMBL/GenBank/DDBJ databases">
        <title>The genome of Dufourea novaeangliae.</title>
        <authorList>
            <person name="Pan H."/>
            <person name="Kapheim K."/>
        </authorList>
    </citation>
    <scope>NUCLEOTIDE SEQUENCE [LARGE SCALE GENOMIC DNA]</scope>
    <source>
        <strain evidence="12">0120121106</strain>
        <tissue evidence="12">Whole body</tissue>
    </source>
</reference>
<feature type="domain" description="Poly A polymerase head" evidence="10">
    <location>
        <begin position="45"/>
        <end position="168"/>
    </location>
</feature>
<evidence type="ECO:0000313" key="13">
    <source>
        <dbReference type="Proteomes" id="UP000076502"/>
    </source>
</evidence>
<dbReference type="InterPro" id="IPR043519">
    <property type="entry name" value="NT_sf"/>
</dbReference>
<keyword evidence="7" id="KW-0547">Nucleotide-binding</keyword>
<dbReference type="InterPro" id="IPR032828">
    <property type="entry name" value="PolyA_RNA-bd"/>
</dbReference>
<dbReference type="GO" id="GO:0046872">
    <property type="term" value="F:metal ion binding"/>
    <property type="evidence" value="ECO:0007669"/>
    <property type="project" value="UniProtKB-KW"/>
</dbReference>
<dbReference type="InterPro" id="IPR050264">
    <property type="entry name" value="Bact_CCA-adding_enz_type3_sf"/>
</dbReference>
<evidence type="ECO:0000256" key="6">
    <source>
        <dbReference type="ARBA" id="ARBA00022723"/>
    </source>
</evidence>
<sequence length="430" mass="50404">MKNEQIPPSRDDPVIKKLDNPLFHSLFTPELKILAKVFKKRNYEIRIVGGAVRDILMGKKPVDLDFATDATPDKMKQMFEEEEIRMINDKGEKHGTVTSRINDKENFEVTTLRIDIVTDGRHAEVIFTTDWKLDSLRRDLTINSMFLDFEGRVYDYFFGYDDLQKRRVVFVGDPAIRIQEDFLRIFRYFRFYGRIAEQPDVHDEETITAIKNNVHGLQRISGERIWSEWTKILSGNYVKELTLKMLECDIARYVGLPENLNIKSFVTTHDACKKNNVSLLSISYLTVMLKNEEEVLKLHRRLKLSAFERDLALFLVCSREDKLTDNPLKFYKRMLIHWKFNRGNTIGKSYICELLKCKQLFSLAAEIENVVLPRFPINGHMLENDVTNKKIIGVVIKELKDIWLNRNFEITAEELLREVPRIVSEIEDSC</sequence>
<gene>
    <name evidence="12" type="ORF">WN55_10395</name>
</gene>
<dbReference type="PANTHER" id="PTHR46173">
    <property type="entry name" value="CCA TRNA NUCLEOTIDYLTRANSFERASE 1, MITOCHONDRIAL"/>
    <property type="match status" value="1"/>
</dbReference>
<evidence type="ECO:0000256" key="3">
    <source>
        <dbReference type="ARBA" id="ARBA00022679"/>
    </source>
</evidence>
<dbReference type="GO" id="GO:0005739">
    <property type="term" value="C:mitochondrion"/>
    <property type="evidence" value="ECO:0007669"/>
    <property type="project" value="TreeGrafter"/>
</dbReference>
<evidence type="ECO:0000259" key="11">
    <source>
        <dbReference type="Pfam" id="PF12627"/>
    </source>
</evidence>
<dbReference type="AlphaFoldDB" id="A0A154P575"/>
<dbReference type="Gene3D" id="3.30.460.10">
    <property type="entry name" value="Beta Polymerase, domain 2"/>
    <property type="match status" value="1"/>
</dbReference>
<feature type="domain" description="tRNA nucleotidyltransferase/poly(A) polymerase RNA and SrmB- binding" evidence="11">
    <location>
        <begin position="203"/>
        <end position="254"/>
    </location>
</feature>
<evidence type="ECO:0000256" key="8">
    <source>
        <dbReference type="ARBA" id="ARBA00022842"/>
    </source>
</evidence>
<organism evidence="12 13">
    <name type="scientific">Dufourea novaeangliae</name>
    <name type="common">Sweat bee</name>
    <dbReference type="NCBI Taxonomy" id="178035"/>
    <lineage>
        <taxon>Eukaryota</taxon>
        <taxon>Metazoa</taxon>
        <taxon>Ecdysozoa</taxon>
        <taxon>Arthropoda</taxon>
        <taxon>Hexapoda</taxon>
        <taxon>Insecta</taxon>
        <taxon>Pterygota</taxon>
        <taxon>Neoptera</taxon>
        <taxon>Endopterygota</taxon>
        <taxon>Hymenoptera</taxon>
        <taxon>Apocrita</taxon>
        <taxon>Aculeata</taxon>
        <taxon>Apoidea</taxon>
        <taxon>Anthophila</taxon>
        <taxon>Halictidae</taxon>
        <taxon>Rophitinae</taxon>
        <taxon>Dufourea</taxon>
    </lineage>
</organism>
<keyword evidence="4" id="KW-0819">tRNA processing</keyword>
<name>A0A154P575_DUFNO</name>
<dbReference type="GO" id="GO:0001680">
    <property type="term" value="P:tRNA 3'-terminal CCA addition"/>
    <property type="evidence" value="ECO:0007669"/>
    <property type="project" value="TreeGrafter"/>
</dbReference>
<dbReference type="CDD" id="cd05398">
    <property type="entry name" value="NT_ClassII-CCAase"/>
    <property type="match status" value="1"/>
</dbReference>
<dbReference type="GO" id="GO:0000049">
    <property type="term" value="F:tRNA binding"/>
    <property type="evidence" value="ECO:0007669"/>
    <property type="project" value="TreeGrafter"/>
</dbReference>